<protein>
    <submittedName>
        <fullName evidence="2">Uncharacterized protein</fullName>
    </submittedName>
</protein>
<evidence type="ECO:0000313" key="3">
    <source>
        <dbReference type="Proteomes" id="UP000636891"/>
    </source>
</evidence>
<comment type="caution">
    <text evidence="2">The sequence shown here is derived from an EMBL/GenBank/DDBJ whole genome shotgun (WGS) entry which is preliminary data.</text>
</comment>
<reference evidence="2 3" key="1">
    <citation type="submission" date="2020-08" db="EMBL/GenBank/DDBJ databases">
        <title>Genome public.</title>
        <authorList>
            <person name="Liu C."/>
            <person name="Sun Q."/>
        </authorList>
    </citation>
    <scope>NUCLEOTIDE SEQUENCE [LARGE SCALE GENOMIC DNA]</scope>
    <source>
        <strain evidence="2 3">New-7</strain>
    </source>
</reference>
<evidence type="ECO:0000313" key="2">
    <source>
        <dbReference type="EMBL" id="MBC5616507.1"/>
    </source>
</evidence>
<proteinExistence type="predicted"/>
<gene>
    <name evidence="2" type="ORF">H8S08_05665</name>
</gene>
<sequence length="110" mass="12078">MKILITKAFILSLVALGWTVALQAQNFQVQAVSGEKKLSYAYIYLNGRVCGIADQDGAFNIPHSKLHIGDTIPASYVGARPAFAVYTKELAGESECTLECSPIRRWTRSK</sequence>
<feature type="chain" id="PRO_5046619059" evidence="1">
    <location>
        <begin position="24"/>
        <end position="110"/>
    </location>
</feature>
<keyword evidence="1" id="KW-0732">Signal</keyword>
<dbReference type="RefSeq" id="WP_101573487.1">
    <property type="nucleotide sequence ID" value="NZ_JACOOK010000002.1"/>
</dbReference>
<evidence type="ECO:0000256" key="1">
    <source>
        <dbReference type="SAM" id="SignalP"/>
    </source>
</evidence>
<dbReference type="EMBL" id="JACOOK010000002">
    <property type="protein sequence ID" value="MBC5616507.1"/>
    <property type="molecule type" value="Genomic_DNA"/>
</dbReference>
<name>A0ABR7CLH2_9BACT</name>
<keyword evidence="3" id="KW-1185">Reference proteome</keyword>
<feature type="signal peptide" evidence="1">
    <location>
        <begin position="1"/>
        <end position="23"/>
    </location>
</feature>
<accession>A0ABR7CLH2</accession>
<dbReference type="Proteomes" id="UP000636891">
    <property type="component" value="Unassembled WGS sequence"/>
</dbReference>
<organism evidence="2 3">
    <name type="scientific">Alistipes hominis</name>
    <dbReference type="NCBI Taxonomy" id="2763015"/>
    <lineage>
        <taxon>Bacteria</taxon>
        <taxon>Pseudomonadati</taxon>
        <taxon>Bacteroidota</taxon>
        <taxon>Bacteroidia</taxon>
        <taxon>Bacteroidales</taxon>
        <taxon>Rikenellaceae</taxon>
        <taxon>Alistipes</taxon>
    </lineage>
</organism>